<dbReference type="Pfam" id="PF18701">
    <property type="entry name" value="DUF5641"/>
    <property type="match status" value="1"/>
</dbReference>
<dbReference type="PANTHER" id="PTHR47331">
    <property type="entry name" value="PHD-TYPE DOMAIN-CONTAINING PROTEIN"/>
    <property type="match status" value="1"/>
</dbReference>
<gene>
    <name evidence="3" type="ORF">g.113802</name>
</gene>
<dbReference type="Pfam" id="PF05380">
    <property type="entry name" value="Peptidase_A17"/>
    <property type="match status" value="1"/>
</dbReference>
<dbReference type="GO" id="GO:0042575">
    <property type="term" value="C:DNA polymerase complex"/>
    <property type="evidence" value="ECO:0007669"/>
    <property type="project" value="UniProtKB-ARBA"/>
</dbReference>
<dbReference type="Gene3D" id="3.30.420.10">
    <property type="entry name" value="Ribonuclease H-like superfamily/Ribonuclease H"/>
    <property type="match status" value="1"/>
</dbReference>
<dbReference type="PANTHER" id="PTHR47331:SF5">
    <property type="entry name" value="RIBONUCLEASE H"/>
    <property type="match status" value="1"/>
</dbReference>
<dbReference type="GO" id="GO:0003676">
    <property type="term" value="F:nucleic acid binding"/>
    <property type="evidence" value="ECO:0007669"/>
    <property type="project" value="InterPro"/>
</dbReference>
<dbReference type="GO" id="GO:0071897">
    <property type="term" value="P:DNA biosynthetic process"/>
    <property type="evidence" value="ECO:0007669"/>
    <property type="project" value="UniProtKB-ARBA"/>
</dbReference>
<dbReference type="InterPro" id="IPR040676">
    <property type="entry name" value="DUF5641"/>
</dbReference>
<dbReference type="SUPFAM" id="SSF56672">
    <property type="entry name" value="DNA/RNA polymerases"/>
    <property type="match status" value="1"/>
</dbReference>
<name>A0A2S2NHP6_SCHGA</name>
<dbReference type="EMBL" id="GGMR01004029">
    <property type="protein sequence ID" value="MBY16648.1"/>
    <property type="molecule type" value="Transcribed_RNA"/>
</dbReference>
<dbReference type="InterPro" id="IPR036397">
    <property type="entry name" value="RNaseH_sf"/>
</dbReference>
<dbReference type="InterPro" id="IPR005312">
    <property type="entry name" value="DUF1759"/>
</dbReference>
<dbReference type="InterPro" id="IPR012337">
    <property type="entry name" value="RNaseH-like_sf"/>
</dbReference>
<dbReference type="InterPro" id="IPR008042">
    <property type="entry name" value="Retrotrans_Pao"/>
</dbReference>
<proteinExistence type="predicted"/>
<protein>
    <recommendedName>
        <fullName evidence="2">Integrase catalytic domain-containing protein</fullName>
    </recommendedName>
</protein>
<dbReference type="PROSITE" id="PS50994">
    <property type="entry name" value="INTEGRASE"/>
    <property type="match status" value="1"/>
</dbReference>
<dbReference type="Pfam" id="PF03564">
    <property type="entry name" value="DUF1759"/>
    <property type="match status" value="1"/>
</dbReference>
<evidence type="ECO:0000313" key="3">
    <source>
        <dbReference type="EMBL" id="MBY16648.1"/>
    </source>
</evidence>
<feature type="region of interest" description="Disordered" evidence="1">
    <location>
        <begin position="329"/>
        <end position="362"/>
    </location>
</feature>
<dbReference type="SUPFAM" id="SSF53098">
    <property type="entry name" value="Ribonuclease H-like"/>
    <property type="match status" value="1"/>
</dbReference>
<feature type="domain" description="Integrase catalytic" evidence="2">
    <location>
        <begin position="1445"/>
        <end position="1634"/>
    </location>
</feature>
<reference evidence="3" key="1">
    <citation type="submission" date="2018-04" db="EMBL/GenBank/DDBJ databases">
        <title>Transcriptome of Schizaphis graminum biotype I.</title>
        <authorList>
            <person name="Scully E.D."/>
            <person name="Geib S.M."/>
            <person name="Palmer N.A."/>
            <person name="Koch K."/>
            <person name="Bradshaw J."/>
            <person name="Heng-Moss T."/>
            <person name="Sarath G."/>
        </authorList>
    </citation>
    <scope>NUCLEOTIDE SEQUENCE</scope>
</reference>
<dbReference type="GO" id="GO:0015074">
    <property type="term" value="P:DNA integration"/>
    <property type="evidence" value="ECO:0007669"/>
    <property type="project" value="InterPro"/>
</dbReference>
<evidence type="ECO:0000259" key="2">
    <source>
        <dbReference type="PROSITE" id="PS50994"/>
    </source>
</evidence>
<sequence length="1753" mass="196213">MVSTEEQQRLDRVARLRIHAEIKRTTAVSAIRAVHALSSRALIESDIVPAFLISVTELDSLWAQFKSEDESVLDYLVSLDKTNEYSPDLPTEVRGLINVSKAVAVQLTPKVSDVVDMSDVNKKTASQGDGEHSVSPLTNKDTPKPLSRLPDIPLPQFDGDFRYWPTFSDLFVALVDQRANLSATDKLHYLIGCLKGPAADAVRGITVCAENYALVWSTLSNRFNRPRLVATSLVDKLLRASPVTQESLTELNNFMCLFSEGISLLDALKIPNMGSFILFSVAFRCLPMSTRKLFETNTKSDYPSIGELMEFLQQRVAVLEIVGEPRVKPAPATQLKSSHHSGQSRRGGDRAGKSTFSHPTTLVTSKSNTSRCQSCPCCNGTHNLGSCDRFKGWSGDERSRWTREKGLCFNCFSNEHWAPKCHSKSRCQDCSRRHHHLLHPPANISHQKSGPSSSETVLCASASPQRGNASSSVLLGTALLHIRDRAGSWQTMRALIDCASEISVITSASVDRLGLRRERWTTPVTGLSGVPVTNVQGRVECVVQPRYAQESKVYVNAWVLPSITGDVPRNPLPHNIHHRFSNLALADPLFHIKAPVDLLLGGDVYATIMDGRKIVVDEGLPAAFSSIFGWILMGSVSDCEPGPYRSLPVSLNVSLEGLMYQFWCNEEPEAAPETFTEDGRCETIFRDKCVRLASGRFSVPLPFRTPVTDSTFARSRDMAVKRFESLERKLTSDPKLKLLYTQFMSEYLELGHMSIAHTPGRYYIPHHAICKDDEGETKIRVVFDASAKCPSGMSLNNALCPGPKLQRDIVDILVRFRLFRHAFTADICKMYRQILILPEFRTYQHILWRASPHEQLVDYELNTVTYGVNCAPFLALRVLQAIAAGDGVSFPSVCDALNHHTYVDDICYGANTVEEVVAVQHDIKMVLARSGLELRKWASNTPAILQTVPADHRAVKSSSFADDDSVGTKVLGLHWHPNDDYFCCELNLDSTIIFTKRGILSLTARFFDPLGLFAPTIFLAKHIMQRTWQATCTWDGPLPEDIQTDWAKFVSELPLISSVRVPRFCNTAPGSACLLLGFCDASLRGYAAVVYLRILDAPRESSVFLIGTKTKLSPLKALTVPRLELNAALLLARWMNRIGLVLGDRVTIVDTFAWTDSLVVLSWLTVPHETFKQYVSNRVHQIQKVLPVCNWQHVSTHANPADCASRGLMPSQLSGHMLYWHGPDFIRGDPTTWQKELSIIPVSELPEIRPTCLITQEHNVEWYNGFSSHNRLVRVTARIYRFIRRCHKTHKRSYPPYLQSVELEEANHSLVLASQRCHFSNLIHELSTGKRVSSKSLNKLHPFLDATGAIRVGGRLRNSALNYDAKHPLLLAKTAHLAQIICQRWHLVTFHAGPRVVTALISRQYWIISIRSVLFKISRACATCVRFDGQAPQPLMADLPSERVLRSRPFSRVGIDYAGPLQMREMSLRKARSYKVYIAIFVCFAVKAVHLEVVTELSTDAFLSAFDRFVARRGVPSDVFSDCGTNFIGADKQLKKLINSPEGQITVADARSSCRWHFNPPSAPHFGGLWEAAVRSTKRLLIRTMGSHVFTYEEFVTLITRIEAVLNSRPLTPVTTDPSDLDYLSPGHFLIGQPLLAIPPRAEFDSTVSIKSRWKMLDQCHQSFWRKWSAEYLTTLQARSKWTSEVPNIQVNDMVVIIDNQHPPLLWKIGRVLEVLPGSDRIVRVARVLTRQGEIVRPVAKLVVLPTAVESPT</sequence>
<accession>A0A2S2NHP6</accession>
<dbReference type="InterPro" id="IPR001584">
    <property type="entry name" value="Integrase_cat-core"/>
</dbReference>
<organism evidence="3">
    <name type="scientific">Schizaphis graminum</name>
    <name type="common">Green bug aphid</name>
    <dbReference type="NCBI Taxonomy" id="13262"/>
    <lineage>
        <taxon>Eukaryota</taxon>
        <taxon>Metazoa</taxon>
        <taxon>Ecdysozoa</taxon>
        <taxon>Arthropoda</taxon>
        <taxon>Hexapoda</taxon>
        <taxon>Insecta</taxon>
        <taxon>Pterygota</taxon>
        <taxon>Neoptera</taxon>
        <taxon>Paraneoptera</taxon>
        <taxon>Hemiptera</taxon>
        <taxon>Sternorrhyncha</taxon>
        <taxon>Aphidomorpha</taxon>
        <taxon>Aphidoidea</taxon>
        <taxon>Aphididae</taxon>
        <taxon>Aphidini</taxon>
        <taxon>Schizaphis</taxon>
    </lineage>
</organism>
<evidence type="ECO:0000256" key="1">
    <source>
        <dbReference type="SAM" id="MobiDB-lite"/>
    </source>
</evidence>
<dbReference type="InterPro" id="IPR043502">
    <property type="entry name" value="DNA/RNA_pol_sf"/>
</dbReference>
<feature type="region of interest" description="Disordered" evidence="1">
    <location>
        <begin position="118"/>
        <end position="149"/>
    </location>
</feature>